<reference evidence="2 3" key="1">
    <citation type="submission" date="2020-04" db="EMBL/GenBank/DDBJ databases">
        <title>Genome sequencing of novel species.</title>
        <authorList>
            <person name="Heo J."/>
            <person name="Kim S.-J."/>
            <person name="Kim J.-S."/>
            <person name="Hong S.-B."/>
            <person name="Kwon S.-W."/>
        </authorList>
    </citation>
    <scope>NUCLEOTIDE SEQUENCE [LARGE SCALE GENOMIC DNA]</scope>
    <source>
        <strain evidence="2 3">MFER-1</strain>
    </source>
</reference>
<evidence type="ECO:0000313" key="3">
    <source>
        <dbReference type="Proteomes" id="UP000502248"/>
    </source>
</evidence>
<dbReference type="EMBL" id="CP051680">
    <property type="protein sequence ID" value="QJD86943.1"/>
    <property type="molecule type" value="Genomic_DNA"/>
</dbReference>
<keyword evidence="1" id="KW-1133">Transmembrane helix</keyword>
<dbReference type="Proteomes" id="UP000502248">
    <property type="component" value="Chromosome"/>
</dbReference>
<dbReference type="AlphaFoldDB" id="A0A7Z2VP63"/>
<keyword evidence="1" id="KW-0812">Transmembrane</keyword>
<accession>A0A7Z2VP63</accession>
<keyword evidence="1" id="KW-0472">Membrane</keyword>
<dbReference type="KEGG" id="cheb:HH215_29740"/>
<evidence type="ECO:0000313" key="2">
    <source>
        <dbReference type="EMBL" id="QJD86943.1"/>
    </source>
</evidence>
<keyword evidence="3" id="KW-1185">Reference proteome</keyword>
<name>A0A7Z2VP63_9BACL</name>
<organism evidence="2 3">
    <name type="scientific">Cohnella herbarum</name>
    <dbReference type="NCBI Taxonomy" id="2728023"/>
    <lineage>
        <taxon>Bacteria</taxon>
        <taxon>Bacillati</taxon>
        <taxon>Bacillota</taxon>
        <taxon>Bacilli</taxon>
        <taxon>Bacillales</taxon>
        <taxon>Paenibacillaceae</taxon>
        <taxon>Cohnella</taxon>
    </lineage>
</organism>
<feature type="transmembrane region" description="Helical" evidence="1">
    <location>
        <begin position="12"/>
        <end position="34"/>
    </location>
</feature>
<dbReference type="RefSeq" id="WP_169283189.1">
    <property type="nucleotide sequence ID" value="NZ_CP051680.1"/>
</dbReference>
<protein>
    <submittedName>
        <fullName evidence="2">Uncharacterized protein</fullName>
    </submittedName>
</protein>
<proteinExistence type="predicted"/>
<sequence length="91" mass="9680">MNKRENKRESGWKTFVIGAALLVLIGAWSAFVVWHANKAPIPVPAGSQLGVVTSEVTGEDEVARRIIVYVTNPNGTTEEAIGDAEDQSSAG</sequence>
<evidence type="ECO:0000256" key="1">
    <source>
        <dbReference type="SAM" id="Phobius"/>
    </source>
</evidence>
<gene>
    <name evidence="2" type="ORF">HH215_29740</name>
</gene>